<gene>
    <name evidence="3" type="ORF">HNP98_001095</name>
</gene>
<protein>
    <recommendedName>
        <fullName evidence="5">DUF3592 domain-containing protein</fullName>
    </recommendedName>
</protein>
<sequence length="214" mass="22643">MRLFLLLAAALCALLPARAQAPVRPGAAPCLDTILRLDGEEVRGRVLVLTPTALRYLPAAPAAPDTLTLPVAEVFLVRYANGTRELLHPAAGAPAPDGPPDLLPGLTPGQRLAYGRRDALGHYTDHGPYWATLGATLYAGPLFGVVAPAIISGKAVKAENLRPPTPALLADPDYRRGYQEQANRRKRQRSWGGYGTGVGVFVVLFAVLVGSLAN</sequence>
<evidence type="ECO:0000256" key="1">
    <source>
        <dbReference type="SAM" id="Phobius"/>
    </source>
</evidence>
<reference evidence="3 4" key="1">
    <citation type="submission" date="2020-05" db="EMBL/GenBank/DDBJ databases">
        <title>Genomic Encyclopedia of Type Strains, Phase IV (KMG-V): Genome sequencing to study the core and pangenomes of soil and plant-associated prokaryotes.</title>
        <authorList>
            <person name="Whitman W."/>
        </authorList>
    </citation>
    <scope>NUCLEOTIDE SEQUENCE [LARGE SCALE GENOMIC DNA]</scope>
    <source>
        <strain evidence="3 4">9A</strain>
    </source>
</reference>
<name>A0ABX2FM99_9BACT</name>
<keyword evidence="4" id="KW-1185">Reference proteome</keyword>
<dbReference type="Proteomes" id="UP000779507">
    <property type="component" value="Unassembled WGS sequence"/>
</dbReference>
<comment type="caution">
    <text evidence="3">The sequence shown here is derived from an EMBL/GenBank/DDBJ whole genome shotgun (WGS) entry which is preliminary data.</text>
</comment>
<evidence type="ECO:0000313" key="3">
    <source>
        <dbReference type="EMBL" id="NRT18278.1"/>
    </source>
</evidence>
<feature type="signal peptide" evidence="2">
    <location>
        <begin position="1"/>
        <end position="21"/>
    </location>
</feature>
<dbReference type="EMBL" id="JABSNP010000004">
    <property type="protein sequence ID" value="NRT18278.1"/>
    <property type="molecule type" value="Genomic_DNA"/>
</dbReference>
<keyword evidence="2" id="KW-0732">Signal</keyword>
<keyword evidence="1" id="KW-0812">Transmembrane</keyword>
<feature type="chain" id="PRO_5045657815" description="DUF3592 domain-containing protein" evidence="2">
    <location>
        <begin position="22"/>
        <end position="214"/>
    </location>
</feature>
<evidence type="ECO:0008006" key="5">
    <source>
        <dbReference type="Google" id="ProtNLM"/>
    </source>
</evidence>
<dbReference type="RefSeq" id="WP_173809033.1">
    <property type="nucleotide sequence ID" value="NZ_JABSNP010000004.1"/>
</dbReference>
<evidence type="ECO:0000256" key="2">
    <source>
        <dbReference type="SAM" id="SignalP"/>
    </source>
</evidence>
<evidence type="ECO:0000313" key="4">
    <source>
        <dbReference type="Proteomes" id="UP000779507"/>
    </source>
</evidence>
<organism evidence="3 4">
    <name type="scientific">Hymenobacter caeli</name>
    <dbReference type="NCBI Taxonomy" id="2735894"/>
    <lineage>
        <taxon>Bacteria</taxon>
        <taxon>Pseudomonadati</taxon>
        <taxon>Bacteroidota</taxon>
        <taxon>Cytophagia</taxon>
        <taxon>Cytophagales</taxon>
        <taxon>Hymenobacteraceae</taxon>
        <taxon>Hymenobacter</taxon>
    </lineage>
</organism>
<accession>A0ABX2FM99</accession>
<feature type="transmembrane region" description="Helical" evidence="1">
    <location>
        <begin position="191"/>
        <end position="213"/>
    </location>
</feature>
<proteinExistence type="predicted"/>
<keyword evidence="1" id="KW-1133">Transmembrane helix</keyword>
<keyword evidence="1" id="KW-0472">Membrane</keyword>
<feature type="transmembrane region" description="Helical" evidence="1">
    <location>
        <begin position="129"/>
        <end position="151"/>
    </location>
</feature>